<proteinExistence type="predicted"/>
<gene>
    <name evidence="2" type="ORF">LTR09_002977</name>
</gene>
<dbReference type="EMBL" id="JAWDJX010000006">
    <property type="protein sequence ID" value="KAK3056470.1"/>
    <property type="molecule type" value="Genomic_DNA"/>
</dbReference>
<evidence type="ECO:0000256" key="1">
    <source>
        <dbReference type="SAM" id="MobiDB-lite"/>
    </source>
</evidence>
<keyword evidence="3" id="KW-1185">Reference proteome</keyword>
<evidence type="ECO:0000313" key="2">
    <source>
        <dbReference type="EMBL" id="KAK3056470.1"/>
    </source>
</evidence>
<organism evidence="2 3">
    <name type="scientific">Extremus antarcticus</name>
    <dbReference type="NCBI Taxonomy" id="702011"/>
    <lineage>
        <taxon>Eukaryota</taxon>
        <taxon>Fungi</taxon>
        <taxon>Dikarya</taxon>
        <taxon>Ascomycota</taxon>
        <taxon>Pezizomycotina</taxon>
        <taxon>Dothideomycetes</taxon>
        <taxon>Dothideomycetidae</taxon>
        <taxon>Mycosphaerellales</taxon>
        <taxon>Extremaceae</taxon>
        <taxon>Extremus</taxon>
    </lineage>
</organism>
<dbReference type="AlphaFoldDB" id="A0AAJ0GFF3"/>
<comment type="caution">
    <text evidence="2">The sequence shown here is derived from an EMBL/GenBank/DDBJ whole genome shotgun (WGS) entry which is preliminary data.</text>
</comment>
<dbReference type="Proteomes" id="UP001271007">
    <property type="component" value="Unassembled WGS sequence"/>
</dbReference>
<name>A0AAJ0GFF3_9PEZI</name>
<protein>
    <submittedName>
        <fullName evidence="2">Uncharacterized protein</fullName>
    </submittedName>
</protein>
<sequence>MAKLLKKYNASNAKIRAEKRGSASNVQADEDESVSTNRPISEEDWQSLMADSVLLKDCGFTNADLEGFMLEES</sequence>
<evidence type="ECO:0000313" key="3">
    <source>
        <dbReference type="Proteomes" id="UP001271007"/>
    </source>
</evidence>
<feature type="region of interest" description="Disordered" evidence="1">
    <location>
        <begin position="16"/>
        <end position="42"/>
    </location>
</feature>
<reference evidence="2" key="1">
    <citation type="submission" date="2023-04" db="EMBL/GenBank/DDBJ databases">
        <title>Black Yeasts Isolated from many extreme environments.</title>
        <authorList>
            <person name="Coleine C."/>
            <person name="Stajich J.E."/>
            <person name="Selbmann L."/>
        </authorList>
    </citation>
    <scope>NUCLEOTIDE SEQUENCE</scope>
    <source>
        <strain evidence="2">CCFEE 5312</strain>
    </source>
</reference>
<accession>A0AAJ0GFF3</accession>